<gene>
    <name evidence="1" type="ORF">JCM19239_5283</name>
</gene>
<accession>A0ABQ0JDE2</accession>
<name>A0ABQ0JDE2_9VIBR</name>
<dbReference type="Proteomes" id="UP000029223">
    <property type="component" value="Unassembled WGS sequence"/>
</dbReference>
<keyword evidence="2" id="KW-1185">Reference proteome</keyword>
<proteinExistence type="predicted"/>
<sequence length="42" mass="4635">MTDTGVFYTTKSGDMLDAIVYGHYEGDVSALKRSYATQETVI</sequence>
<protein>
    <submittedName>
        <fullName evidence="1">Uncharacterized protein</fullName>
    </submittedName>
</protein>
<reference evidence="2" key="1">
    <citation type="submission" date="2014-09" db="EMBL/GenBank/DDBJ databases">
        <title>Vibrio variabilis JCM 19239. (C206) whole genome shotgun sequence.</title>
        <authorList>
            <person name="Sawabe T."/>
            <person name="Meirelles P."/>
            <person name="Nakanishi M."/>
            <person name="Sayaka M."/>
            <person name="Hattori M."/>
            <person name="Ohkuma M."/>
        </authorList>
    </citation>
    <scope>NUCLEOTIDE SEQUENCE [LARGE SCALE GENOMIC DNA]</scope>
    <source>
        <strain evidence="2">JCM 19239</strain>
    </source>
</reference>
<organism evidence="1 2">
    <name type="scientific">Vibrio variabilis</name>
    <dbReference type="NCBI Taxonomy" id="990271"/>
    <lineage>
        <taxon>Bacteria</taxon>
        <taxon>Pseudomonadati</taxon>
        <taxon>Pseudomonadota</taxon>
        <taxon>Gammaproteobacteria</taxon>
        <taxon>Vibrionales</taxon>
        <taxon>Vibrionaceae</taxon>
        <taxon>Vibrio</taxon>
    </lineage>
</organism>
<dbReference type="EMBL" id="BBMS01000021">
    <property type="protein sequence ID" value="GAL26782.1"/>
    <property type="molecule type" value="Genomic_DNA"/>
</dbReference>
<evidence type="ECO:0000313" key="1">
    <source>
        <dbReference type="EMBL" id="GAL26782.1"/>
    </source>
</evidence>
<evidence type="ECO:0000313" key="2">
    <source>
        <dbReference type="Proteomes" id="UP000029223"/>
    </source>
</evidence>
<comment type="caution">
    <text evidence="1">The sequence shown here is derived from an EMBL/GenBank/DDBJ whole genome shotgun (WGS) entry which is preliminary data.</text>
</comment>